<dbReference type="STRING" id="546266.NEIMUCOT_05647"/>
<accession>D2ZYD8</accession>
<comment type="caution">
    <text evidence="1">The sequence shown here is derived from an EMBL/GenBank/DDBJ whole genome shotgun (WGS) entry which is preliminary data.</text>
</comment>
<name>D2ZYD8_NEIM2</name>
<dbReference type="EMBL" id="ACDX02000013">
    <property type="protein sequence ID" value="EFC87910.1"/>
    <property type="molecule type" value="Genomic_DNA"/>
</dbReference>
<dbReference type="Proteomes" id="UP000003344">
    <property type="component" value="Unassembled WGS sequence"/>
</dbReference>
<sequence>MEKRAFACVRKSDGWDEWELWFEPINRIFEKMWIILNITFPKKQKGRLNPHIHGFQTTF</sequence>
<reference evidence="1 2" key="1">
    <citation type="submission" date="2009-10" db="EMBL/GenBank/DDBJ databases">
        <authorList>
            <person name="Weinstock G."/>
            <person name="Sodergren E."/>
            <person name="Clifton S."/>
            <person name="Fulton L."/>
            <person name="Fulton B."/>
            <person name="Courtney L."/>
            <person name="Fronick C."/>
            <person name="Harrison M."/>
            <person name="Strong C."/>
            <person name="Farmer C."/>
            <person name="Delahaunty K."/>
            <person name="Markovic C."/>
            <person name="Hall O."/>
            <person name="Minx P."/>
            <person name="Tomlinson C."/>
            <person name="Mitreva M."/>
            <person name="Nelson J."/>
            <person name="Hou S."/>
            <person name="Wollam A."/>
            <person name="Pepin K.H."/>
            <person name="Johnson M."/>
            <person name="Bhonagiri V."/>
            <person name="Nash W.E."/>
            <person name="Warren W."/>
            <person name="Chinwalla A."/>
            <person name="Mardis E.R."/>
            <person name="Wilson R.K."/>
        </authorList>
    </citation>
    <scope>NUCLEOTIDE SEQUENCE [LARGE SCALE GENOMIC DNA]</scope>
    <source>
        <strain evidence="2">ATCC 25996 / DSM 4631 / NCTC 10774 / M26</strain>
    </source>
</reference>
<evidence type="ECO:0000313" key="2">
    <source>
        <dbReference type="Proteomes" id="UP000003344"/>
    </source>
</evidence>
<organism evidence="1 2">
    <name type="scientific">Neisseria mucosa (strain ATCC 25996 / DSM 4631 / NCTC 10774 / M26)</name>
    <dbReference type="NCBI Taxonomy" id="546266"/>
    <lineage>
        <taxon>Bacteria</taxon>
        <taxon>Pseudomonadati</taxon>
        <taxon>Pseudomonadota</taxon>
        <taxon>Betaproteobacteria</taxon>
        <taxon>Neisseriales</taxon>
        <taxon>Neisseriaceae</taxon>
        <taxon>Neisseria</taxon>
    </lineage>
</organism>
<dbReference type="AlphaFoldDB" id="D2ZYD8"/>
<proteinExistence type="predicted"/>
<protein>
    <submittedName>
        <fullName evidence="1">Uncharacterized protein</fullName>
    </submittedName>
</protein>
<gene>
    <name evidence="1" type="ORF">NEIMUCOT_05647</name>
</gene>
<evidence type="ECO:0000313" key="1">
    <source>
        <dbReference type="EMBL" id="EFC87910.1"/>
    </source>
</evidence>